<comment type="similarity">
    <text evidence="2">Belongs to the histone H2B family.</text>
</comment>
<dbReference type="GO" id="GO:0005634">
    <property type="term" value="C:nucleus"/>
    <property type="evidence" value="ECO:0007669"/>
    <property type="project" value="UniProtKB-ARBA"/>
</dbReference>
<organism evidence="6 7">
    <name type="scientific">Elaeis guineensis var. tenera</name>
    <name type="common">Oil palm</name>
    <dbReference type="NCBI Taxonomy" id="51953"/>
    <lineage>
        <taxon>Eukaryota</taxon>
        <taxon>Viridiplantae</taxon>
        <taxon>Streptophyta</taxon>
        <taxon>Embryophyta</taxon>
        <taxon>Tracheophyta</taxon>
        <taxon>Spermatophyta</taxon>
        <taxon>Magnoliopsida</taxon>
        <taxon>Liliopsida</taxon>
        <taxon>Arecaceae</taxon>
        <taxon>Arecoideae</taxon>
        <taxon>Cocoseae</taxon>
        <taxon>Elaeidinae</taxon>
        <taxon>Elaeis</taxon>
    </lineage>
</organism>
<dbReference type="Proteomes" id="UP000504607">
    <property type="component" value="Chromosome 16"/>
</dbReference>
<protein>
    <submittedName>
        <fullName evidence="7">Histone H2B.11</fullName>
    </submittedName>
</protein>
<evidence type="ECO:0000259" key="5">
    <source>
        <dbReference type="Pfam" id="PF00125"/>
    </source>
</evidence>
<name>A0A6I9SBP2_ELAGV</name>
<feature type="domain" description="Core Histone H2A/H2B/H3" evidence="5">
    <location>
        <begin position="166"/>
        <end position="230"/>
    </location>
</feature>
<evidence type="ECO:0000256" key="3">
    <source>
        <dbReference type="ARBA" id="ARBA00011538"/>
    </source>
</evidence>
<feature type="region of interest" description="Disordered" evidence="4">
    <location>
        <begin position="25"/>
        <end position="158"/>
    </location>
</feature>
<dbReference type="SMART" id="SM00427">
    <property type="entry name" value="H2B"/>
    <property type="match status" value="1"/>
</dbReference>
<dbReference type="Pfam" id="PF00125">
    <property type="entry name" value="Histone"/>
    <property type="match status" value="1"/>
</dbReference>
<reference evidence="7" key="1">
    <citation type="submission" date="2025-08" db="UniProtKB">
        <authorList>
            <consortium name="RefSeq"/>
        </authorList>
    </citation>
    <scope>IDENTIFICATION</scope>
</reference>
<feature type="compositionally biased region" description="Basic and acidic residues" evidence="4">
    <location>
        <begin position="39"/>
        <end position="59"/>
    </location>
</feature>
<evidence type="ECO:0000256" key="4">
    <source>
        <dbReference type="SAM" id="MobiDB-lite"/>
    </source>
</evidence>
<dbReference type="GO" id="GO:0030527">
    <property type="term" value="F:structural constituent of chromatin"/>
    <property type="evidence" value="ECO:0007669"/>
    <property type="project" value="InterPro"/>
</dbReference>
<dbReference type="GO" id="GO:0000786">
    <property type="term" value="C:nucleosome"/>
    <property type="evidence" value="ECO:0007669"/>
    <property type="project" value="InterPro"/>
</dbReference>
<dbReference type="RefSeq" id="XP_010940500.1">
    <property type="nucleotide sequence ID" value="XM_010942198.3"/>
</dbReference>
<evidence type="ECO:0000256" key="1">
    <source>
        <dbReference type="ARBA" id="ARBA00002001"/>
    </source>
</evidence>
<comment type="function">
    <text evidence="1">Core component of nucleosome. Nucleosomes wrap and compact DNA into chromatin, limiting DNA accessibility to the cellular machineries which require DNA as a template. Histones thereby play a central role in transcription regulation, DNA repair, DNA replication and chromosomal stability. DNA accessibility is regulated via a complex set of post-translational modifications of histones, also called histone code, and nucleosome remodeling.</text>
</comment>
<dbReference type="PRINTS" id="PR00621">
    <property type="entry name" value="HISTONEH2B"/>
</dbReference>
<evidence type="ECO:0000313" key="7">
    <source>
        <dbReference type="RefSeq" id="XP_010940500.1"/>
    </source>
</evidence>
<dbReference type="InParanoid" id="A0A6I9SBP2"/>
<sequence>MAPKRQRRVVGTVVKTTRKVVEETLQVSVEGGEGNGDQNDSKESKVVEVEVEVEEKKAQESQTSVTHLEDSQAKEKAEEEKTNKRNKKSKQAPKERAEEPPQRDKKQEKDGRREGKDQEEPPVGEGKQKGGGVVVEGEEKGKKRGRGGKRRRRKRYGGGVEGIGGGYKRYVFRVLKQVHPGMAVSSRAMAVLDGMMIDMFERLADEAARLSQYAGKATLSSREIQDAVRLVLPGELGKHAISEGTKAVSKYMSADHGT</sequence>
<dbReference type="InterPro" id="IPR000558">
    <property type="entry name" value="Histone_H2B"/>
</dbReference>
<feature type="compositionally biased region" description="Basic and acidic residues" evidence="4">
    <location>
        <begin position="67"/>
        <end position="83"/>
    </location>
</feature>
<dbReference type="KEGG" id="egu:105059053"/>
<dbReference type="SUPFAM" id="SSF47113">
    <property type="entry name" value="Histone-fold"/>
    <property type="match status" value="1"/>
</dbReference>
<dbReference type="GO" id="GO:0046982">
    <property type="term" value="F:protein heterodimerization activity"/>
    <property type="evidence" value="ECO:0007669"/>
    <property type="project" value="InterPro"/>
</dbReference>
<evidence type="ECO:0000313" key="6">
    <source>
        <dbReference type="Proteomes" id="UP000504607"/>
    </source>
</evidence>
<gene>
    <name evidence="7" type="primary">LOC105059053</name>
</gene>
<dbReference type="Gene3D" id="1.10.20.10">
    <property type="entry name" value="Histone, subunit A"/>
    <property type="match status" value="1"/>
</dbReference>
<feature type="compositionally biased region" description="Basic and acidic residues" evidence="4">
    <location>
        <begin position="92"/>
        <end position="119"/>
    </location>
</feature>
<accession>A0A6I9SBP2</accession>
<dbReference type="AlphaFoldDB" id="A0A6I9SBP2"/>
<feature type="compositionally biased region" description="Basic residues" evidence="4">
    <location>
        <begin position="142"/>
        <end position="156"/>
    </location>
</feature>
<dbReference type="PANTHER" id="PTHR23428">
    <property type="entry name" value="HISTONE H2B"/>
    <property type="match status" value="1"/>
</dbReference>
<dbReference type="GeneID" id="105059053"/>
<keyword evidence="6" id="KW-1185">Reference proteome</keyword>
<comment type="subunit">
    <text evidence="3">The nucleosome is a histone octamer containing two molecules each of H2A, H2B, H3 and H4 assembled in one H3-H4 heterotetramer and two H2A-H2B heterodimers. The octamer wraps approximately 147 bp of DNA.</text>
</comment>
<evidence type="ECO:0000256" key="2">
    <source>
        <dbReference type="ARBA" id="ARBA00006846"/>
    </source>
</evidence>
<dbReference type="InterPro" id="IPR007125">
    <property type="entry name" value="H2A/H2B/H3"/>
</dbReference>
<dbReference type="CDD" id="cd22910">
    <property type="entry name" value="HFD_H2B"/>
    <property type="match status" value="1"/>
</dbReference>
<dbReference type="InterPro" id="IPR009072">
    <property type="entry name" value="Histone-fold"/>
</dbReference>
<proteinExistence type="inferred from homology"/>
<dbReference type="GO" id="GO:0003677">
    <property type="term" value="F:DNA binding"/>
    <property type="evidence" value="ECO:0007669"/>
    <property type="project" value="InterPro"/>
</dbReference>
<dbReference type="OrthoDB" id="1913820at2759"/>
<dbReference type="FunFam" id="1.10.20.10:FF:000043">
    <property type="entry name" value="Histone H2B"/>
    <property type="match status" value="1"/>
</dbReference>